<feature type="compositionally biased region" description="Basic residues" evidence="1">
    <location>
        <begin position="109"/>
        <end position="120"/>
    </location>
</feature>
<proteinExistence type="predicted"/>
<dbReference type="AlphaFoldDB" id="A0A8S1HC15"/>
<evidence type="ECO:0000313" key="3">
    <source>
        <dbReference type="Proteomes" id="UP000835052"/>
    </source>
</evidence>
<reference evidence="2" key="1">
    <citation type="submission" date="2020-10" db="EMBL/GenBank/DDBJ databases">
        <authorList>
            <person name="Kikuchi T."/>
        </authorList>
    </citation>
    <scope>NUCLEOTIDE SEQUENCE</scope>
    <source>
        <strain evidence="2">NKZ352</strain>
    </source>
</reference>
<dbReference type="Proteomes" id="UP000835052">
    <property type="component" value="Unassembled WGS sequence"/>
</dbReference>
<dbReference type="OrthoDB" id="774557at2759"/>
<comment type="caution">
    <text evidence="2">The sequence shown here is derived from an EMBL/GenBank/DDBJ whole genome shotgun (WGS) entry which is preliminary data.</text>
</comment>
<evidence type="ECO:0000313" key="2">
    <source>
        <dbReference type="EMBL" id="CAD6193094.1"/>
    </source>
</evidence>
<evidence type="ECO:0000256" key="1">
    <source>
        <dbReference type="SAM" id="MobiDB-lite"/>
    </source>
</evidence>
<keyword evidence="3" id="KW-1185">Reference proteome</keyword>
<name>A0A8S1HC15_9PELO</name>
<feature type="region of interest" description="Disordered" evidence="1">
    <location>
        <begin position="47"/>
        <end position="120"/>
    </location>
</feature>
<protein>
    <submittedName>
        <fullName evidence="2">Uncharacterized protein</fullName>
    </submittedName>
</protein>
<sequence>MQRFHESKTLATASIGYTGRSPIESMQNMISSAAGGSYGHVNMMPMGQPMTSPMNPGMNHGMNPAMNPGMNPAMNGRPMSFRAPGVPPSSSMAPGPMGMPPQDTTVLHVPRRRSLRSHVE</sequence>
<organism evidence="2 3">
    <name type="scientific">Caenorhabditis auriculariae</name>
    <dbReference type="NCBI Taxonomy" id="2777116"/>
    <lineage>
        <taxon>Eukaryota</taxon>
        <taxon>Metazoa</taxon>
        <taxon>Ecdysozoa</taxon>
        <taxon>Nematoda</taxon>
        <taxon>Chromadorea</taxon>
        <taxon>Rhabditida</taxon>
        <taxon>Rhabditina</taxon>
        <taxon>Rhabditomorpha</taxon>
        <taxon>Rhabditoidea</taxon>
        <taxon>Rhabditidae</taxon>
        <taxon>Peloderinae</taxon>
        <taxon>Caenorhabditis</taxon>
    </lineage>
</organism>
<dbReference type="EMBL" id="CAJGYM010000032">
    <property type="protein sequence ID" value="CAD6193094.1"/>
    <property type="molecule type" value="Genomic_DNA"/>
</dbReference>
<accession>A0A8S1HC15</accession>
<gene>
    <name evidence="2" type="ORF">CAUJ_LOCUS9013</name>
</gene>